<organism evidence="7">
    <name type="scientific">hydrothermal vent metagenome</name>
    <dbReference type="NCBI Taxonomy" id="652676"/>
    <lineage>
        <taxon>unclassified sequences</taxon>
        <taxon>metagenomes</taxon>
        <taxon>ecological metagenomes</taxon>
    </lineage>
</organism>
<dbReference type="EMBL" id="UOGE01000050">
    <property type="protein sequence ID" value="VAX19999.1"/>
    <property type="molecule type" value="Genomic_DNA"/>
</dbReference>
<name>A0A3B1BPY4_9ZZZZ</name>
<evidence type="ECO:0000256" key="3">
    <source>
        <dbReference type="ARBA" id="ARBA00022692"/>
    </source>
</evidence>
<feature type="transmembrane region" description="Helical" evidence="6">
    <location>
        <begin position="126"/>
        <end position="147"/>
    </location>
</feature>
<evidence type="ECO:0008006" key="8">
    <source>
        <dbReference type="Google" id="ProtNLM"/>
    </source>
</evidence>
<evidence type="ECO:0000256" key="1">
    <source>
        <dbReference type="ARBA" id="ARBA00004651"/>
    </source>
</evidence>
<dbReference type="InterPro" id="IPR022791">
    <property type="entry name" value="L-PG_synthase/AglD"/>
</dbReference>
<dbReference type="PANTHER" id="PTHR40277:SF1">
    <property type="entry name" value="BLL5419 PROTEIN"/>
    <property type="match status" value="1"/>
</dbReference>
<feature type="transmembrane region" description="Helical" evidence="6">
    <location>
        <begin position="42"/>
        <end position="63"/>
    </location>
</feature>
<feature type="transmembrane region" description="Helical" evidence="6">
    <location>
        <begin position="159"/>
        <end position="184"/>
    </location>
</feature>
<comment type="subcellular location">
    <subcellularLocation>
        <location evidence="1">Cell membrane</location>
        <topology evidence="1">Multi-pass membrane protein</topology>
    </subcellularLocation>
</comment>
<keyword evidence="4 6" id="KW-1133">Transmembrane helix</keyword>
<evidence type="ECO:0000256" key="2">
    <source>
        <dbReference type="ARBA" id="ARBA00022475"/>
    </source>
</evidence>
<keyword evidence="5 6" id="KW-0472">Membrane</keyword>
<feature type="transmembrane region" description="Helical" evidence="6">
    <location>
        <begin position="75"/>
        <end position="93"/>
    </location>
</feature>
<evidence type="ECO:0000256" key="5">
    <source>
        <dbReference type="ARBA" id="ARBA00023136"/>
    </source>
</evidence>
<feature type="transmembrane region" description="Helical" evidence="6">
    <location>
        <begin position="289"/>
        <end position="314"/>
    </location>
</feature>
<evidence type="ECO:0000256" key="6">
    <source>
        <dbReference type="SAM" id="Phobius"/>
    </source>
</evidence>
<feature type="transmembrane region" description="Helical" evidence="6">
    <location>
        <begin position="230"/>
        <end position="255"/>
    </location>
</feature>
<dbReference type="GO" id="GO:0005886">
    <property type="term" value="C:plasma membrane"/>
    <property type="evidence" value="ECO:0007669"/>
    <property type="project" value="UniProtKB-SubCell"/>
</dbReference>
<proteinExistence type="predicted"/>
<evidence type="ECO:0000256" key="4">
    <source>
        <dbReference type="ARBA" id="ARBA00022989"/>
    </source>
</evidence>
<evidence type="ECO:0000313" key="7">
    <source>
        <dbReference type="EMBL" id="VAX19999.1"/>
    </source>
</evidence>
<sequence>MTFPRFNIPSWVRWVFSIAVMALIFTQVDFSSFTGTVMSANPLWLLLGLVMIFFETVAVAVAWRAMIRTKGYSPPFFTMLHIMLTANFLGFVLPSSMGSDIVKVVGLSKYIGNAAEALSSLLLFRVIGYGVLFLIAFIAATLFSGYLPDEPFVKGISIFLVIGCLVAAVGIIFMKPAFGLLKWLLLSVNLGSLFEKLKKVHDALFLYLGHPVAMAKAVAGAIFMQIDRIVYVFVIALALGIEVEPVTLCLFVPLITALTVIPISVSGIGVREGGYVFLFGYAGLSAGEALSLSLCGFALDIVFVLLGGVIYLLFGFPENEGLQDPDKLEKLITED</sequence>
<reference evidence="7" key="1">
    <citation type="submission" date="2018-06" db="EMBL/GenBank/DDBJ databases">
        <authorList>
            <person name="Zhirakovskaya E."/>
        </authorList>
    </citation>
    <scope>NUCLEOTIDE SEQUENCE</scope>
</reference>
<dbReference type="PANTHER" id="PTHR40277">
    <property type="entry name" value="BLL5419 PROTEIN"/>
    <property type="match status" value="1"/>
</dbReference>
<keyword evidence="3 6" id="KW-0812">Transmembrane</keyword>
<accession>A0A3B1BPY4</accession>
<keyword evidence="2" id="KW-1003">Cell membrane</keyword>
<feature type="transmembrane region" description="Helical" evidence="6">
    <location>
        <begin position="12"/>
        <end position="30"/>
    </location>
</feature>
<protein>
    <recommendedName>
        <fullName evidence="8">Flippase-like domain-containing protein</fullName>
    </recommendedName>
</protein>
<dbReference type="Pfam" id="PF03706">
    <property type="entry name" value="LPG_synthase_TM"/>
    <property type="match status" value="1"/>
</dbReference>
<dbReference type="AlphaFoldDB" id="A0A3B1BPY4"/>
<gene>
    <name evidence="7" type="ORF">MNBD_NITROSPINAE02-1379</name>
</gene>